<reference evidence="1 2" key="1">
    <citation type="submission" date="2017-04" db="EMBL/GenBank/DDBJ databases">
        <authorList>
            <person name="Afonso C.L."/>
            <person name="Miller P.J."/>
            <person name="Scott M.A."/>
            <person name="Spackman E."/>
            <person name="Goraichik I."/>
            <person name="Dimitrov K.M."/>
            <person name="Suarez D.L."/>
            <person name="Swayne D.E."/>
        </authorList>
    </citation>
    <scope>NUCLEOTIDE SEQUENCE [LARGE SCALE GENOMIC DNA]</scope>
    <source>
        <strain evidence="1 2">CGMCC 1.10972</strain>
    </source>
</reference>
<proteinExistence type="predicted"/>
<evidence type="ECO:0000313" key="2">
    <source>
        <dbReference type="Proteomes" id="UP000192656"/>
    </source>
</evidence>
<protein>
    <submittedName>
        <fullName evidence="1">Uncharacterized protein</fullName>
    </submittedName>
</protein>
<keyword evidence="2" id="KW-1185">Reference proteome</keyword>
<dbReference type="Proteomes" id="UP000192656">
    <property type="component" value="Unassembled WGS sequence"/>
</dbReference>
<gene>
    <name evidence="1" type="ORF">SAMN06297251_11527</name>
</gene>
<organism evidence="1 2">
    <name type="scientific">Fulvimarina manganoxydans</name>
    <dbReference type="NCBI Taxonomy" id="937218"/>
    <lineage>
        <taxon>Bacteria</taxon>
        <taxon>Pseudomonadati</taxon>
        <taxon>Pseudomonadota</taxon>
        <taxon>Alphaproteobacteria</taxon>
        <taxon>Hyphomicrobiales</taxon>
        <taxon>Aurantimonadaceae</taxon>
        <taxon>Fulvimarina</taxon>
    </lineage>
</organism>
<accession>A0A1W2DH20</accession>
<dbReference type="AlphaFoldDB" id="A0A1W2DH20"/>
<sequence length="60" mass="6370">MFTLIVTSIIYAAGPQERIEAIDTASIAGFETVELCEAAAKTIGGQALNVERQAVCVKTR</sequence>
<name>A0A1W2DH20_9HYPH</name>
<dbReference type="RefSeq" id="WP_084411274.1">
    <property type="nucleotide sequence ID" value="NZ_FWXR01000015.1"/>
</dbReference>
<evidence type="ECO:0000313" key="1">
    <source>
        <dbReference type="EMBL" id="SMC96747.1"/>
    </source>
</evidence>
<dbReference type="EMBL" id="FWXR01000015">
    <property type="protein sequence ID" value="SMC96747.1"/>
    <property type="molecule type" value="Genomic_DNA"/>
</dbReference>